<dbReference type="CDD" id="cd03112">
    <property type="entry name" value="CobW-like"/>
    <property type="match status" value="1"/>
</dbReference>
<dbReference type="Gene3D" id="3.40.50.300">
    <property type="entry name" value="P-loop containing nucleotide triphosphate hydrolases"/>
    <property type="match status" value="1"/>
</dbReference>
<evidence type="ECO:0000256" key="4">
    <source>
        <dbReference type="ARBA" id="ARBA00034320"/>
    </source>
</evidence>
<keyword evidence="3" id="KW-0143">Chaperone</keyword>
<proteinExistence type="inferred from homology"/>
<reference evidence="9" key="2">
    <citation type="submission" date="2021-09" db="EMBL/GenBank/DDBJ databases">
        <authorList>
            <person name="Gilroy R."/>
        </authorList>
    </citation>
    <scope>NUCLEOTIDE SEQUENCE</scope>
    <source>
        <strain evidence="9">ChiGjej2B2-19336</strain>
    </source>
</reference>
<dbReference type="PANTHER" id="PTHR43603">
    <property type="entry name" value="COBW DOMAIN-CONTAINING PROTEIN DDB_G0274527"/>
    <property type="match status" value="1"/>
</dbReference>
<dbReference type="InterPro" id="IPR003495">
    <property type="entry name" value="CobW/HypB/UreG_nucleotide-bd"/>
</dbReference>
<evidence type="ECO:0000256" key="7">
    <source>
        <dbReference type="SAM" id="MobiDB-lite"/>
    </source>
</evidence>
<comment type="caution">
    <text evidence="9">The sequence shown here is derived from an EMBL/GenBank/DDBJ whole genome shotgun (WGS) entry which is preliminary data.</text>
</comment>
<dbReference type="RefSeq" id="WP_304124077.1">
    <property type="nucleotide sequence ID" value="NZ_DYZA01000241.1"/>
</dbReference>
<sequence length="392" mass="44109">MRRNIVPITLLTGYLGAGKTTLLNHVLSNQEGYKVAVIVNDIGEVNIDAALIEKGGNVEMDDSLIPLSNGCICCTLKEDLLQQILDLIATCRFDYILIEASGICEPMPIAQAITLGNEVMPTVCRLDAVVTVVDAMRMADEFLSGKKLLGKNDDDDVESLLIQKIEFCTAVVLNKADEVSREQLDEIRAVIRQLQPEASIMETNYGKVQVEDILNTHSFNFARAGRSAGWIRALQAHAGHEGEAEHGAPHGGHRHEHHHEHTEGHSHGEEYGISTFVYFRRAPFDQEKFSAFVEMSWPENVIRCKGLVWFRENPSMSYMFEQAGRQTVATPFGRWMATAPEQQRREARRANPELDRNWDERYGDRMIKLVFIGRHMDKEAIFSELDACLGLD</sequence>
<dbReference type="PANTHER" id="PTHR43603:SF1">
    <property type="entry name" value="ZINC-REGULATED GTPASE METALLOPROTEIN ACTIVATOR 1"/>
    <property type="match status" value="1"/>
</dbReference>
<reference evidence="9" key="1">
    <citation type="journal article" date="2021" name="PeerJ">
        <title>Extensive microbial diversity within the chicken gut microbiome revealed by metagenomics and culture.</title>
        <authorList>
            <person name="Gilroy R."/>
            <person name="Ravi A."/>
            <person name="Getino M."/>
            <person name="Pursley I."/>
            <person name="Horton D.L."/>
            <person name="Alikhan N.F."/>
            <person name="Baker D."/>
            <person name="Gharbi K."/>
            <person name="Hall N."/>
            <person name="Watson M."/>
            <person name="Adriaenssens E.M."/>
            <person name="Foster-Nyarko E."/>
            <person name="Jarju S."/>
            <person name="Secka A."/>
            <person name="Antonio M."/>
            <person name="Oren A."/>
            <person name="Chaudhuri R.R."/>
            <person name="La Ragione R."/>
            <person name="Hildebrand F."/>
            <person name="Pallen M.J."/>
        </authorList>
    </citation>
    <scope>NUCLEOTIDE SEQUENCE</scope>
    <source>
        <strain evidence="9">ChiGjej2B2-19336</strain>
    </source>
</reference>
<evidence type="ECO:0000256" key="3">
    <source>
        <dbReference type="ARBA" id="ARBA00023186"/>
    </source>
</evidence>
<dbReference type="GO" id="GO:0000166">
    <property type="term" value="F:nucleotide binding"/>
    <property type="evidence" value="ECO:0007669"/>
    <property type="project" value="UniProtKB-KW"/>
</dbReference>
<comment type="function">
    <text evidence="5">Zinc chaperone that directly transfers zinc cofactor to target proteins, thereby activating them. Zinc is transferred from the CXCC motif in the GTPase domain to the zinc binding site in target proteins in a process requiring GTP hydrolysis.</text>
</comment>
<name>A0A921AYP4_9BACT</name>
<evidence type="ECO:0000313" key="10">
    <source>
        <dbReference type="Proteomes" id="UP000698963"/>
    </source>
</evidence>
<keyword evidence="1" id="KW-0547">Nucleotide-binding</keyword>
<dbReference type="EMBL" id="DYZA01000241">
    <property type="protein sequence ID" value="HJD98309.1"/>
    <property type="molecule type" value="Genomic_DNA"/>
</dbReference>
<comment type="catalytic activity">
    <reaction evidence="6">
        <text>GTP + H2O = GDP + phosphate + H(+)</text>
        <dbReference type="Rhea" id="RHEA:19669"/>
        <dbReference type="ChEBI" id="CHEBI:15377"/>
        <dbReference type="ChEBI" id="CHEBI:15378"/>
        <dbReference type="ChEBI" id="CHEBI:37565"/>
        <dbReference type="ChEBI" id="CHEBI:43474"/>
        <dbReference type="ChEBI" id="CHEBI:58189"/>
    </reaction>
    <physiologicalReaction direction="left-to-right" evidence="6">
        <dbReference type="Rhea" id="RHEA:19670"/>
    </physiologicalReaction>
</comment>
<accession>A0A921AYP4</accession>
<dbReference type="SUPFAM" id="SSF52540">
    <property type="entry name" value="P-loop containing nucleoside triphosphate hydrolases"/>
    <property type="match status" value="1"/>
</dbReference>
<gene>
    <name evidence="9" type="ORF">K8W16_11785</name>
</gene>
<evidence type="ECO:0000313" key="9">
    <source>
        <dbReference type="EMBL" id="HJD98309.1"/>
    </source>
</evidence>
<evidence type="ECO:0000256" key="2">
    <source>
        <dbReference type="ARBA" id="ARBA00022801"/>
    </source>
</evidence>
<evidence type="ECO:0000259" key="8">
    <source>
        <dbReference type="SMART" id="SM00833"/>
    </source>
</evidence>
<evidence type="ECO:0000256" key="6">
    <source>
        <dbReference type="ARBA" id="ARBA00049117"/>
    </source>
</evidence>
<feature type="region of interest" description="Disordered" evidence="7">
    <location>
        <begin position="238"/>
        <end position="267"/>
    </location>
</feature>
<dbReference type="Gene3D" id="3.30.1220.10">
    <property type="entry name" value="CobW-like, C-terminal domain"/>
    <property type="match status" value="1"/>
</dbReference>
<evidence type="ECO:0000256" key="1">
    <source>
        <dbReference type="ARBA" id="ARBA00022741"/>
    </source>
</evidence>
<feature type="domain" description="CobW C-terminal" evidence="8">
    <location>
        <begin position="273"/>
        <end position="389"/>
    </location>
</feature>
<dbReference type="AlphaFoldDB" id="A0A921AYP4"/>
<dbReference type="InterPro" id="IPR051927">
    <property type="entry name" value="Zn_Chap_cDPG_Synth"/>
</dbReference>
<dbReference type="Pfam" id="PF02492">
    <property type="entry name" value="cobW"/>
    <property type="match status" value="1"/>
</dbReference>
<protein>
    <submittedName>
        <fullName evidence="9">GTP-binding protein</fullName>
    </submittedName>
</protein>
<dbReference type="SMART" id="SM00833">
    <property type="entry name" value="CobW_C"/>
    <property type="match status" value="1"/>
</dbReference>
<keyword evidence="2" id="KW-0378">Hydrolase</keyword>
<dbReference type="InterPro" id="IPR027417">
    <property type="entry name" value="P-loop_NTPase"/>
</dbReference>
<organism evidence="9 10">
    <name type="scientific">Mailhella massiliensis</name>
    <dbReference type="NCBI Taxonomy" id="1903261"/>
    <lineage>
        <taxon>Bacteria</taxon>
        <taxon>Pseudomonadati</taxon>
        <taxon>Thermodesulfobacteriota</taxon>
        <taxon>Desulfovibrionia</taxon>
        <taxon>Desulfovibrionales</taxon>
        <taxon>Desulfovibrionaceae</taxon>
        <taxon>Mailhella</taxon>
    </lineage>
</organism>
<dbReference type="Proteomes" id="UP000698963">
    <property type="component" value="Unassembled WGS sequence"/>
</dbReference>
<dbReference type="InterPro" id="IPR011629">
    <property type="entry name" value="CobW-like_C"/>
</dbReference>
<comment type="similarity">
    <text evidence="4">Belongs to the SIMIBI class G3E GTPase family. ZNG1 subfamily.</text>
</comment>
<dbReference type="Pfam" id="PF07683">
    <property type="entry name" value="CobW_C"/>
    <property type="match status" value="1"/>
</dbReference>
<evidence type="ECO:0000256" key="5">
    <source>
        <dbReference type="ARBA" id="ARBA00045658"/>
    </source>
</evidence>
<dbReference type="InterPro" id="IPR036627">
    <property type="entry name" value="CobW-likC_sf"/>
</dbReference>
<feature type="compositionally biased region" description="Basic and acidic residues" evidence="7">
    <location>
        <begin position="238"/>
        <end position="248"/>
    </location>
</feature>
<dbReference type="GO" id="GO:0016787">
    <property type="term" value="F:hydrolase activity"/>
    <property type="evidence" value="ECO:0007669"/>
    <property type="project" value="UniProtKB-KW"/>
</dbReference>